<feature type="domain" description="SusD-like N-terminal" evidence="8">
    <location>
        <begin position="96"/>
        <end position="200"/>
    </location>
</feature>
<comment type="similarity">
    <text evidence="2">Belongs to the SusD family.</text>
</comment>
<dbReference type="STRING" id="888832.HMPREF9420_2391"/>
<dbReference type="Pfam" id="PF14322">
    <property type="entry name" value="SusD-like_3"/>
    <property type="match status" value="1"/>
</dbReference>
<feature type="chain" id="PRO_5003206839" evidence="6">
    <location>
        <begin position="24"/>
        <end position="576"/>
    </location>
</feature>
<dbReference type="EMBL" id="AEQO01000183">
    <property type="protein sequence ID" value="EFV03470.1"/>
    <property type="molecule type" value="Genomic_DNA"/>
</dbReference>
<dbReference type="AlphaFoldDB" id="E6MSC3"/>
<name>E6MSC3_9BACT</name>
<evidence type="ECO:0000256" key="1">
    <source>
        <dbReference type="ARBA" id="ARBA00004442"/>
    </source>
</evidence>
<evidence type="ECO:0000256" key="2">
    <source>
        <dbReference type="ARBA" id="ARBA00006275"/>
    </source>
</evidence>
<dbReference type="Proteomes" id="UP000003874">
    <property type="component" value="Unassembled WGS sequence"/>
</dbReference>
<dbReference type="HOGENOM" id="CLU_015553_0_1_10"/>
<evidence type="ECO:0000256" key="3">
    <source>
        <dbReference type="ARBA" id="ARBA00022729"/>
    </source>
</evidence>
<protein>
    <submittedName>
        <fullName evidence="9">SusD family protein</fullName>
    </submittedName>
</protein>
<dbReference type="InterPro" id="IPR033985">
    <property type="entry name" value="SusD-like_N"/>
</dbReference>
<dbReference type="Gene3D" id="1.25.40.390">
    <property type="match status" value="1"/>
</dbReference>
<keyword evidence="3 6" id="KW-0732">Signal</keyword>
<evidence type="ECO:0000256" key="6">
    <source>
        <dbReference type="SAM" id="SignalP"/>
    </source>
</evidence>
<feature type="domain" description="RagB/SusD" evidence="7">
    <location>
        <begin position="260"/>
        <end position="569"/>
    </location>
</feature>
<dbReference type="Pfam" id="PF07980">
    <property type="entry name" value="SusD_RagB"/>
    <property type="match status" value="1"/>
</dbReference>
<sequence length="576" mass="66020">MINNKLFTSLTLMGLFVFSSCNLDLTPEDTLSPKTYFKNGPQLELWANHFYSLLPDADDLAKQNADDNISSELGETLMGQRSAASEDGWNWDRLRDINYYLQHSNQCSDENARKHYDGVAYFFRAYFYFEKVKRYGDVPWYDQVLNSNEDKLLAKPRQDRELIMDSVMKDLDRAITMLPVKKDPVHVTKWTALAFKSRAALYEGTFRKYRGMNNYEKYLKQAADAGEEFINNSGYKLYTKGAEPYRTLFNSIDAVSDEVILTKKYSNTSNVRHSIPFNIIIYRQGFTKRFMNHYLMSDGSRFDEQPGWQTMGYVAETKHRDPRLSQTVLCPGYVQVDASKETVNDLSALTGYRPIKFVNASPYDGSLKAITDYPLFRAAEVYLNFAEAKAELGTLSQIDLDKSINKIRDRVGMPHLNMLAANTTPDNLLLQYYPNVTKNTNTGVILEIRRERTVELALEGFRLWDIFRWKEGQQLTKEFDGCYFPGPGEYDLNEDGIADILLYTTNKGNFKGASFKIGKDIILTNNTSGNIHALSNITISWDENRDYLWPIPASERVLTSGALTQNPGWTDTTNFN</sequence>
<feature type="signal peptide" evidence="6">
    <location>
        <begin position="1"/>
        <end position="23"/>
    </location>
</feature>
<dbReference type="InterPro" id="IPR011990">
    <property type="entry name" value="TPR-like_helical_dom_sf"/>
</dbReference>
<keyword evidence="10" id="KW-1185">Reference proteome</keyword>
<dbReference type="eggNOG" id="COG0457">
    <property type="taxonomic scope" value="Bacteria"/>
</dbReference>
<evidence type="ECO:0000313" key="10">
    <source>
        <dbReference type="Proteomes" id="UP000003874"/>
    </source>
</evidence>
<gene>
    <name evidence="9" type="ORF">HMPREF9420_2391</name>
</gene>
<keyword evidence="5" id="KW-0998">Cell outer membrane</keyword>
<reference evidence="9 10" key="1">
    <citation type="submission" date="2010-12" db="EMBL/GenBank/DDBJ databases">
        <authorList>
            <person name="Muzny D."/>
            <person name="Qin X."/>
            <person name="Deng J."/>
            <person name="Jiang H."/>
            <person name="Liu Y."/>
            <person name="Qu J."/>
            <person name="Song X.-Z."/>
            <person name="Zhang L."/>
            <person name="Thornton R."/>
            <person name="Coyle M."/>
            <person name="Francisco L."/>
            <person name="Jackson L."/>
            <person name="Javaid M."/>
            <person name="Korchina V."/>
            <person name="Kovar C."/>
            <person name="Mata R."/>
            <person name="Mathew T."/>
            <person name="Ngo R."/>
            <person name="Nguyen L."/>
            <person name="Nguyen N."/>
            <person name="Okwuonu G."/>
            <person name="Ongeri F."/>
            <person name="Pham C."/>
            <person name="Simmons D."/>
            <person name="Wilczek-Boney K."/>
            <person name="Hale W."/>
            <person name="Jakkamsetti A."/>
            <person name="Pham P."/>
            <person name="Ruth R."/>
            <person name="San Lucas F."/>
            <person name="Warren J."/>
            <person name="Zhang J."/>
            <person name="Zhao Z."/>
            <person name="Zhou C."/>
            <person name="Zhu D."/>
            <person name="Lee S."/>
            <person name="Bess C."/>
            <person name="Blankenburg K."/>
            <person name="Forbes L."/>
            <person name="Fu Q."/>
            <person name="Gubbala S."/>
            <person name="Hirani K."/>
            <person name="Jayaseelan J.C."/>
            <person name="Lara F."/>
            <person name="Munidasa M."/>
            <person name="Palculict T."/>
            <person name="Patil S."/>
            <person name="Pu L.-L."/>
            <person name="Saada N."/>
            <person name="Tang L."/>
            <person name="Weissenberger G."/>
            <person name="Zhu Y."/>
            <person name="Hemphill L."/>
            <person name="Shang Y."/>
            <person name="Youmans B."/>
            <person name="Ayvaz T."/>
            <person name="Ross M."/>
            <person name="Santibanez J."/>
            <person name="Aqrawi P."/>
            <person name="Gross S."/>
            <person name="Joshi V."/>
            <person name="Fowler G."/>
            <person name="Nazareth L."/>
            <person name="Reid J."/>
            <person name="Worley K."/>
            <person name="Petrosino J."/>
            <person name="Highlander S."/>
            <person name="Gibbs R."/>
        </authorList>
    </citation>
    <scope>NUCLEOTIDE SEQUENCE [LARGE SCALE GENOMIC DNA]</scope>
    <source>
        <strain evidence="9 10">DSM 15606</strain>
    </source>
</reference>
<dbReference type="SUPFAM" id="SSF48452">
    <property type="entry name" value="TPR-like"/>
    <property type="match status" value="1"/>
</dbReference>
<organism evidence="9 10">
    <name type="scientific">Segatella salivae DSM 15606</name>
    <dbReference type="NCBI Taxonomy" id="888832"/>
    <lineage>
        <taxon>Bacteria</taxon>
        <taxon>Pseudomonadati</taxon>
        <taxon>Bacteroidota</taxon>
        <taxon>Bacteroidia</taxon>
        <taxon>Bacteroidales</taxon>
        <taxon>Prevotellaceae</taxon>
        <taxon>Segatella</taxon>
    </lineage>
</organism>
<dbReference type="OrthoDB" id="1031584at2"/>
<evidence type="ECO:0000259" key="7">
    <source>
        <dbReference type="Pfam" id="PF07980"/>
    </source>
</evidence>
<dbReference type="InterPro" id="IPR012944">
    <property type="entry name" value="SusD_RagB_dom"/>
</dbReference>
<accession>E6MSC3</accession>
<comment type="subcellular location">
    <subcellularLocation>
        <location evidence="1">Cell outer membrane</location>
    </subcellularLocation>
</comment>
<evidence type="ECO:0000313" key="9">
    <source>
        <dbReference type="EMBL" id="EFV03470.1"/>
    </source>
</evidence>
<evidence type="ECO:0000259" key="8">
    <source>
        <dbReference type="Pfam" id="PF14322"/>
    </source>
</evidence>
<dbReference type="GO" id="GO:0009279">
    <property type="term" value="C:cell outer membrane"/>
    <property type="evidence" value="ECO:0007669"/>
    <property type="project" value="UniProtKB-SubCell"/>
</dbReference>
<evidence type="ECO:0000256" key="5">
    <source>
        <dbReference type="ARBA" id="ARBA00023237"/>
    </source>
</evidence>
<comment type="caution">
    <text evidence="9">The sequence shown here is derived from an EMBL/GenBank/DDBJ whole genome shotgun (WGS) entry which is preliminary data.</text>
</comment>
<evidence type="ECO:0000256" key="4">
    <source>
        <dbReference type="ARBA" id="ARBA00023136"/>
    </source>
</evidence>
<proteinExistence type="inferred from homology"/>
<dbReference type="RefSeq" id="WP_007135641.1">
    <property type="nucleotide sequence ID" value="NZ_GL629647.1"/>
</dbReference>
<dbReference type="PROSITE" id="PS51257">
    <property type="entry name" value="PROKAR_LIPOPROTEIN"/>
    <property type="match status" value="1"/>
</dbReference>
<keyword evidence="4" id="KW-0472">Membrane</keyword>